<sequence length="80" mass="8557">MARVSGATVLLILVATVSVYTCAIIAGAALGRALDRPTSTMTKQQPARDIALRISVSFRGLAEDFAKVITMKPSHLDRSR</sequence>
<name>A0AAD8U570_LOLMU</name>
<evidence type="ECO:0000313" key="2">
    <source>
        <dbReference type="Proteomes" id="UP001231189"/>
    </source>
</evidence>
<comment type="caution">
    <text evidence="1">The sequence shown here is derived from an EMBL/GenBank/DDBJ whole genome shotgun (WGS) entry which is preliminary data.</text>
</comment>
<organism evidence="1 2">
    <name type="scientific">Lolium multiflorum</name>
    <name type="common">Italian ryegrass</name>
    <name type="synonym">Lolium perenne subsp. multiflorum</name>
    <dbReference type="NCBI Taxonomy" id="4521"/>
    <lineage>
        <taxon>Eukaryota</taxon>
        <taxon>Viridiplantae</taxon>
        <taxon>Streptophyta</taxon>
        <taxon>Embryophyta</taxon>
        <taxon>Tracheophyta</taxon>
        <taxon>Spermatophyta</taxon>
        <taxon>Magnoliopsida</taxon>
        <taxon>Liliopsida</taxon>
        <taxon>Poales</taxon>
        <taxon>Poaceae</taxon>
        <taxon>BOP clade</taxon>
        <taxon>Pooideae</taxon>
        <taxon>Poodae</taxon>
        <taxon>Poeae</taxon>
        <taxon>Poeae Chloroplast Group 2 (Poeae type)</taxon>
        <taxon>Loliodinae</taxon>
        <taxon>Loliinae</taxon>
        <taxon>Lolium</taxon>
    </lineage>
</organism>
<accession>A0AAD8U570</accession>
<proteinExistence type="predicted"/>
<dbReference type="AlphaFoldDB" id="A0AAD8U570"/>
<evidence type="ECO:0000313" key="1">
    <source>
        <dbReference type="EMBL" id="KAK1699161.1"/>
    </source>
</evidence>
<dbReference type="EMBL" id="JAUUTY010000001">
    <property type="protein sequence ID" value="KAK1699161.1"/>
    <property type="molecule type" value="Genomic_DNA"/>
</dbReference>
<protein>
    <submittedName>
        <fullName evidence="1">Uncharacterized protein</fullName>
    </submittedName>
</protein>
<reference evidence="1" key="1">
    <citation type="submission" date="2023-07" db="EMBL/GenBank/DDBJ databases">
        <title>A chromosome-level genome assembly of Lolium multiflorum.</title>
        <authorList>
            <person name="Chen Y."/>
            <person name="Copetti D."/>
            <person name="Kolliker R."/>
            <person name="Studer B."/>
        </authorList>
    </citation>
    <scope>NUCLEOTIDE SEQUENCE</scope>
    <source>
        <strain evidence="1">02402/16</strain>
        <tissue evidence="1">Leaf</tissue>
    </source>
</reference>
<gene>
    <name evidence="1" type="ORF">QYE76_015858</name>
</gene>
<dbReference type="Proteomes" id="UP001231189">
    <property type="component" value="Unassembled WGS sequence"/>
</dbReference>
<keyword evidence="2" id="KW-1185">Reference proteome</keyword>